<dbReference type="PROSITE" id="PS51257">
    <property type="entry name" value="PROKAR_LIPOPROTEIN"/>
    <property type="match status" value="1"/>
</dbReference>
<keyword evidence="2" id="KW-1185">Reference proteome</keyword>
<evidence type="ECO:0000313" key="2">
    <source>
        <dbReference type="Proteomes" id="UP000612282"/>
    </source>
</evidence>
<accession>A0ABQ3X6C0</accession>
<dbReference type="EMBL" id="BOMG01000035">
    <property type="protein sequence ID" value="GID54034.1"/>
    <property type="molecule type" value="Genomic_DNA"/>
</dbReference>
<sequence>MSRGRHTRTGPWWLPVVGILVIGLTAACESDGGEAKPVVSACRAAVPSPVASAGESSGLRILEQGYSQVGTMASMGAVLRNETGKVAYRTLVTFEAVNAAGRTVLHESFRRFQTQVVPTVLPGASVAVGNASLLAEATQRGDDDLDSVVVKVQVSQWLDPLGGDHGLGKVTAAVVAGSGERSPDGKGSLELDVASANCANMASRGIALVFRDKSGAIVGGSLDNVPHDTCRVGGTTGEQVAMTDPEIPAVADLDRTQATAYCDFDRPQILPAVGAPYN</sequence>
<reference evidence="1 2" key="1">
    <citation type="submission" date="2021-01" db="EMBL/GenBank/DDBJ databases">
        <title>Whole genome shotgun sequence of Actinoplanes couchii NBRC 106145.</title>
        <authorList>
            <person name="Komaki H."/>
            <person name="Tamura T."/>
        </authorList>
    </citation>
    <scope>NUCLEOTIDE SEQUENCE [LARGE SCALE GENOMIC DNA]</scope>
    <source>
        <strain evidence="1 2">NBRC 106145</strain>
    </source>
</reference>
<protein>
    <recommendedName>
        <fullName evidence="3">Lipoprotein</fullName>
    </recommendedName>
</protein>
<dbReference type="Proteomes" id="UP000612282">
    <property type="component" value="Unassembled WGS sequence"/>
</dbReference>
<evidence type="ECO:0008006" key="3">
    <source>
        <dbReference type="Google" id="ProtNLM"/>
    </source>
</evidence>
<comment type="caution">
    <text evidence="1">The sequence shown here is derived from an EMBL/GenBank/DDBJ whole genome shotgun (WGS) entry which is preliminary data.</text>
</comment>
<gene>
    <name evidence="1" type="ORF">Aco03nite_024380</name>
</gene>
<name>A0ABQ3X6C0_9ACTN</name>
<evidence type="ECO:0000313" key="1">
    <source>
        <dbReference type="EMBL" id="GID54034.1"/>
    </source>
</evidence>
<organism evidence="1 2">
    <name type="scientific">Actinoplanes couchii</name>
    <dbReference type="NCBI Taxonomy" id="403638"/>
    <lineage>
        <taxon>Bacteria</taxon>
        <taxon>Bacillati</taxon>
        <taxon>Actinomycetota</taxon>
        <taxon>Actinomycetes</taxon>
        <taxon>Micromonosporales</taxon>
        <taxon>Micromonosporaceae</taxon>
        <taxon>Actinoplanes</taxon>
    </lineage>
</organism>
<proteinExistence type="predicted"/>